<dbReference type="SUPFAM" id="SSF100950">
    <property type="entry name" value="NagB/RpiA/CoA transferase-like"/>
    <property type="match status" value="1"/>
</dbReference>
<gene>
    <name evidence="5" type="ORF">SAMN05216554_2933</name>
</gene>
<organism evidence="5 6">
    <name type="scientific">Herbiconiux ginsengi</name>
    <dbReference type="NCBI Taxonomy" id="381665"/>
    <lineage>
        <taxon>Bacteria</taxon>
        <taxon>Bacillati</taxon>
        <taxon>Actinomycetota</taxon>
        <taxon>Actinomycetes</taxon>
        <taxon>Micrococcales</taxon>
        <taxon>Microbacteriaceae</taxon>
        <taxon>Herbiconiux</taxon>
    </lineage>
</organism>
<dbReference type="Gene3D" id="1.10.10.10">
    <property type="entry name" value="Winged helix-like DNA-binding domain superfamily/Winged helix DNA-binding domain"/>
    <property type="match status" value="1"/>
</dbReference>
<dbReference type="PANTHER" id="PTHR30363">
    <property type="entry name" value="HTH-TYPE TRANSCRIPTIONAL REGULATOR SRLR-RELATED"/>
    <property type="match status" value="1"/>
</dbReference>
<dbReference type="PROSITE" id="PS00894">
    <property type="entry name" value="HTH_DEOR_1"/>
    <property type="match status" value="1"/>
</dbReference>
<keyword evidence="6" id="KW-1185">Reference proteome</keyword>
<dbReference type="SUPFAM" id="SSF46785">
    <property type="entry name" value="Winged helix' DNA-binding domain"/>
    <property type="match status" value="1"/>
</dbReference>
<dbReference type="Pfam" id="PF08220">
    <property type="entry name" value="HTH_DeoR"/>
    <property type="match status" value="1"/>
</dbReference>
<reference evidence="5 6" key="1">
    <citation type="submission" date="2016-10" db="EMBL/GenBank/DDBJ databases">
        <authorList>
            <person name="de Groot N.N."/>
        </authorList>
    </citation>
    <scope>NUCLEOTIDE SEQUENCE [LARGE SCALE GENOMIC DNA]</scope>
    <source>
        <strain evidence="5 6">CGMCC 4.3491</strain>
    </source>
</reference>
<dbReference type="OrthoDB" id="7688673at2"/>
<dbReference type="InterPro" id="IPR036388">
    <property type="entry name" value="WH-like_DNA-bd_sf"/>
</dbReference>
<dbReference type="InterPro" id="IPR036390">
    <property type="entry name" value="WH_DNA-bd_sf"/>
</dbReference>
<accession>A0A1H3RP08</accession>
<evidence type="ECO:0000313" key="6">
    <source>
        <dbReference type="Proteomes" id="UP000198891"/>
    </source>
</evidence>
<dbReference type="RefSeq" id="WP_092555076.1">
    <property type="nucleotide sequence ID" value="NZ_FNPZ01000003.1"/>
</dbReference>
<evidence type="ECO:0000313" key="5">
    <source>
        <dbReference type="EMBL" id="SDZ26971.1"/>
    </source>
</evidence>
<dbReference type="STRING" id="381665.SAMN05216554_2933"/>
<dbReference type="GO" id="GO:0003677">
    <property type="term" value="F:DNA binding"/>
    <property type="evidence" value="ECO:0007669"/>
    <property type="project" value="UniProtKB-KW"/>
</dbReference>
<dbReference type="InterPro" id="IPR037171">
    <property type="entry name" value="NagB/RpiA_transferase-like"/>
</dbReference>
<proteinExistence type="predicted"/>
<keyword evidence="2" id="KW-0238">DNA-binding</keyword>
<dbReference type="InterPro" id="IPR001034">
    <property type="entry name" value="DeoR_HTH"/>
</dbReference>
<protein>
    <submittedName>
        <fullName evidence="5">Transcriptional regulator, DeoR family</fullName>
    </submittedName>
</protein>
<dbReference type="SMART" id="SM00420">
    <property type="entry name" value="HTH_DEOR"/>
    <property type="match status" value="1"/>
</dbReference>
<dbReference type="SMART" id="SM01134">
    <property type="entry name" value="DeoRC"/>
    <property type="match status" value="1"/>
</dbReference>
<dbReference type="EMBL" id="FNPZ01000003">
    <property type="protein sequence ID" value="SDZ26971.1"/>
    <property type="molecule type" value="Genomic_DNA"/>
</dbReference>
<keyword evidence="3" id="KW-0804">Transcription</keyword>
<dbReference type="AlphaFoldDB" id="A0A1H3RP08"/>
<dbReference type="PANTHER" id="PTHR30363:SF58">
    <property type="entry name" value="REGULATORY PROTEIN, DEOR FAMILY"/>
    <property type="match status" value="1"/>
</dbReference>
<dbReference type="Pfam" id="PF00455">
    <property type="entry name" value="DeoRC"/>
    <property type="match status" value="1"/>
</dbReference>
<dbReference type="Gene3D" id="3.40.50.1360">
    <property type="match status" value="1"/>
</dbReference>
<feature type="domain" description="HTH deoR-type" evidence="4">
    <location>
        <begin position="9"/>
        <end position="64"/>
    </location>
</feature>
<name>A0A1H3RP08_9MICO</name>
<sequence>MSTAPPLIPEQRHQEILRLLRSAGVLSIRHIVDLLGVSHMTVRRDIAALEEGGQVVSVQGGVRLSEWKGSEPPRERASRAGLELPRKRAIAELAATLVQDDMVVFLDAGTTCEAVVPFLATRRGLTVVTNDFFVVTTLLDYPSIETIHTGGVVDVSSGSSSGSLAAATLGSISLDLAFLSTGTWDLAHGVTTPATDKVVLKKAAMAAASSCVLLADSTKFGTFERFKVAPLDALDSVVTDADLRLDARASLNDLGLELRLAQPAQ</sequence>
<evidence type="ECO:0000256" key="3">
    <source>
        <dbReference type="ARBA" id="ARBA00023163"/>
    </source>
</evidence>
<evidence type="ECO:0000256" key="2">
    <source>
        <dbReference type="ARBA" id="ARBA00023125"/>
    </source>
</evidence>
<evidence type="ECO:0000256" key="1">
    <source>
        <dbReference type="ARBA" id="ARBA00023015"/>
    </source>
</evidence>
<dbReference type="InterPro" id="IPR014036">
    <property type="entry name" value="DeoR-like_C"/>
</dbReference>
<dbReference type="InterPro" id="IPR050313">
    <property type="entry name" value="Carb_Metab_HTH_regulators"/>
</dbReference>
<dbReference type="PROSITE" id="PS51000">
    <property type="entry name" value="HTH_DEOR_2"/>
    <property type="match status" value="1"/>
</dbReference>
<dbReference type="Proteomes" id="UP000198891">
    <property type="component" value="Unassembled WGS sequence"/>
</dbReference>
<keyword evidence="1" id="KW-0805">Transcription regulation</keyword>
<dbReference type="GO" id="GO:0003700">
    <property type="term" value="F:DNA-binding transcription factor activity"/>
    <property type="evidence" value="ECO:0007669"/>
    <property type="project" value="InterPro"/>
</dbReference>
<evidence type="ECO:0000259" key="4">
    <source>
        <dbReference type="PROSITE" id="PS51000"/>
    </source>
</evidence>
<dbReference type="InterPro" id="IPR018356">
    <property type="entry name" value="Tscrpt_reg_HTH_DeoR_CS"/>
</dbReference>